<proteinExistence type="predicted"/>
<dbReference type="EMBL" id="JAWDJT010000008">
    <property type="protein sequence ID" value="MDU0371227.1"/>
    <property type="molecule type" value="Genomic_DNA"/>
</dbReference>
<protein>
    <submittedName>
        <fullName evidence="2">Uncharacterized protein</fullName>
    </submittedName>
</protein>
<name>A0ABU3TIN6_9BACT</name>
<comment type="caution">
    <text evidence="2">The sequence shown here is derived from an EMBL/GenBank/DDBJ whole genome shotgun (WGS) entry which is preliminary data.</text>
</comment>
<organism evidence="2 3">
    <name type="scientific">Hymenobacter endophyticus</name>
    <dbReference type="NCBI Taxonomy" id="3076335"/>
    <lineage>
        <taxon>Bacteria</taxon>
        <taxon>Pseudomonadati</taxon>
        <taxon>Bacteroidota</taxon>
        <taxon>Cytophagia</taxon>
        <taxon>Cytophagales</taxon>
        <taxon>Hymenobacteraceae</taxon>
        <taxon>Hymenobacter</taxon>
    </lineage>
</organism>
<reference evidence="2 3" key="1">
    <citation type="submission" date="2023-10" db="EMBL/GenBank/DDBJ databases">
        <title>Hymenobacter endophyticus sp. nov., an isolate from the leaf tissues of wheat.</title>
        <authorList>
            <person name="Dai Y."/>
        </authorList>
    </citation>
    <scope>NUCLEOTIDE SEQUENCE [LARGE SCALE GENOMIC DNA]</scope>
    <source>
        <strain evidence="2 3">ZK17L-C2</strain>
    </source>
</reference>
<keyword evidence="1" id="KW-0812">Transmembrane</keyword>
<keyword evidence="1" id="KW-0472">Membrane</keyword>
<feature type="transmembrane region" description="Helical" evidence="1">
    <location>
        <begin position="20"/>
        <end position="45"/>
    </location>
</feature>
<evidence type="ECO:0000256" key="1">
    <source>
        <dbReference type="SAM" id="Phobius"/>
    </source>
</evidence>
<keyword evidence="3" id="KW-1185">Reference proteome</keyword>
<gene>
    <name evidence="2" type="ORF">ROI90_12540</name>
</gene>
<evidence type="ECO:0000313" key="3">
    <source>
        <dbReference type="Proteomes" id="UP001250698"/>
    </source>
</evidence>
<accession>A0ABU3TIN6</accession>
<dbReference type="RefSeq" id="WP_315998694.1">
    <property type="nucleotide sequence ID" value="NZ_JAWDJT010000008.1"/>
</dbReference>
<dbReference type="Proteomes" id="UP001250698">
    <property type="component" value="Unassembled WGS sequence"/>
</dbReference>
<sequence length="46" mass="4976">MSNRRPTDRPSHFSSEDARLLKGIAIGIGCSFLVGIVLLVLIAFFG</sequence>
<keyword evidence="1" id="KW-1133">Transmembrane helix</keyword>
<evidence type="ECO:0000313" key="2">
    <source>
        <dbReference type="EMBL" id="MDU0371227.1"/>
    </source>
</evidence>